<evidence type="ECO:0000313" key="5">
    <source>
        <dbReference type="Proteomes" id="UP000823775"/>
    </source>
</evidence>
<dbReference type="Proteomes" id="UP000823775">
    <property type="component" value="Unassembled WGS sequence"/>
</dbReference>
<keyword evidence="5" id="KW-1185">Reference proteome</keyword>
<evidence type="ECO:0008006" key="6">
    <source>
        <dbReference type="Google" id="ProtNLM"/>
    </source>
</evidence>
<name>A0ABS8SFL6_DATST</name>
<sequence>MCFSHDLTETAINLAAANASTTAAKVSLLLNETSDPNLEVIYNLCTTYYKWGRADRAFGNAEQYLNKNLNTAANLVGPDAFNCEAAFEVTPGKENDDLQNLGGILVAAANLLSTSLKLLV</sequence>
<proteinExistence type="inferred from homology"/>
<comment type="caution">
    <text evidence="4">The sequence shown here is derived from an EMBL/GenBank/DDBJ whole genome shotgun (WGS) entry which is preliminary data.</text>
</comment>
<keyword evidence="2" id="KW-1015">Disulfide bond</keyword>
<protein>
    <recommendedName>
        <fullName evidence="6">Pectinesterase inhibitor domain-containing protein</fullName>
    </recommendedName>
</protein>
<keyword evidence="1" id="KW-0732">Signal</keyword>
<comment type="similarity">
    <text evidence="3">Belongs to the PMEI family.</text>
</comment>
<dbReference type="InterPro" id="IPR052421">
    <property type="entry name" value="PCW_Enzyme_Inhibitor"/>
</dbReference>
<organism evidence="4 5">
    <name type="scientific">Datura stramonium</name>
    <name type="common">Jimsonweed</name>
    <name type="synonym">Common thornapple</name>
    <dbReference type="NCBI Taxonomy" id="4076"/>
    <lineage>
        <taxon>Eukaryota</taxon>
        <taxon>Viridiplantae</taxon>
        <taxon>Streptophyta</taxon>
        <taxon>Embryophyta</taxon>
        <taxon>Tracheophyta</taxon>
        <taxon>Spermatophyta</taxon>
        <taxon>Magnoliopsida</taxon>
        <taxon>eudicotyledons</taxon>
        <taxon>Gunneridae</taxon>
        <taxon>Pentapetalae</taxon>
        <taxon>asterids</taxon>
        <taxon>lamiids</taxon>
        <taxon>Solanales</taxon>
        <taxon>Solanaceae</taxon>
        <taxon>Solanoideae</taxon>
        <taxon>Datureae</taxon>
        <taxon>Datura</taxon>
    </lineage>
</organism>
<dbReference type="InterPro" id="IPR035513">
    <property type="entry name" value="Invertase/methylesterase_inhib"/>
</dbReference>
<evidence type="ECO:0000256" key="3">
    <source>
        <dbReference type="ARBA" id="ARBA00038471"/>
    </source>
</evidence>
<dbReference type="PANTHER" id="PTHR36710">
    <property type="entry name" value="PECTINESTERASE INHIBITOR-LIKE"/>
    <property type="match status" value="1"/>
</dbReference>
<reference evidence="4 5" key="1">
    <citation type="journal article" date="2021" name="BMC Genomics">
        <title>Datura genome reveals duplications of psychoactive alkaloid biosynthetic genes and high mutation rate following tissue culture.</title>
        <authorList>
            <person name="Rajewski A."/>
            <person name="Carter-House D."/>
            <person name="Stajich J."/>
            <person name="Litt A."/>
        </authorList>
    </citation>
    <scope>NUCLEOTIDE SEQUENCE [LARGE SCALE GENOMIC DNA]</scope>
    <source>
        <strain evidence="4">AR-01</strain>
    </source>
</reference>
<evidence type="ECO:0000256" key="1">
    <source>
        <dbReference type="ARBA" id="ARBA00022729"/>
    </source>
</evidence>
<evidence type="ECO:0000313" key="4">
    <source>
        <dbReference type="EMBL" id="MCD7457671.1"/>
    </source>
</evidence>
<dbReference type="PANTHER" id="PTHR36710:SF8">
    <property type="entry name" value="PECTINESTERASE INHIBITOR-LIKE"/>
    <property type="match status" value="1"/>
</dbReference>
<accession>A0ABS8SFL6</accession>
<gene>
    <name evidence="4" type="ORF">HAX54_035744</name>
</gene>
<dbReference type="EMBL" id="JACEIK010000469">
    <property type="protein sequence ID" value="MCD7457671.1"/>
    <property type="molecule type" value="Genomic_DNA"/>
</dbReference>
<dbReference type="Gene3D" id="1.20.140.40">
    <property type="entry name" value="Invertase/pectin methylesterase inhibitor family protein"/>
    <property type="match status" value="1"/>
</dbReference>
<dbReference type="SUPFAM" id="SSF101148">
    <property type="entry name" value="Plant invertase/pectin methylesterase inhibitor"/>
    <property type="match status" value="1"/>
</dbReference>
<evidence type="ECO:0000256" key="2">
    <source>
        <dbReference type="ARBA" id="ARBA00023157"/>
    </source>
</evidence>